<name>A0ABT7UAW9_9FIRM</name>
<reference evidence="1" key="1">
    <citation type="submission" date="2023-06" db="EMBL/GenBank/DDBJ databases">
        <title>Identification and characterization of horizontal gene transfer across gut microbiota members of farm animals based on homology search.</title>
        <authorList>
            <person name="Schwarzerova J."/>
            <person name="Nykrynova M."/>
            <person name="Jureckova K."/>
            <person name="Cejkova D."/>
            <person name="Rychlik I."/>
        </authorList>
    </citation>
    <scope>NUCLEOTIDE SEQUENCE</scope>
    <source>
        <strain evidence="1">ET39</strain>
    </source>
</reference>
<protein>
    <submittedName>
        <fullName evidence="1">Uncharacterized protein</fullName>
    </submittedName>
</protein>
<comment type="caution">
    <text evidence="1">The sequence shown here is derived from an EMBL/GenBank/DDBJ whole genome shotgun (WGS) entry which is preliminary data.</text>
</comment>
<organism evidence="1 2">
    <name type="scientific">Amedibacillus dolichus</name>
    <dbReference type="NCBI Taxonomy" id="31971"/>
    <lineage>
        <taxon>Bacteria</taxon>
        <taxon>Bacillati</taxon>
        <taxon>Bacillota</taxon>
        <taxon>Erysipelotrichia</taxon>
        <taxon>Erysipelotrichales</taxon>
        <taxon>Erysipelotrichaceae</taxon>
        <taxon>Amedibacillus</taxon>
    </lineage>
</organism>
<keyword evidence="2" id="KW-1185">Reference proteome</keyword>
<dbReference type="Proteomes" id="UP001529340">
    <property type="component" value="Unassembled WGS sequence"/>
</dbReference>
<dbReference type="EMBL" id="JAUDCG010000002">
    <property type="protein sequence ID" value="MDM8156103.1"/>
    <property type="molecule type" value="Genomic_DNA"/>
</dbReference>
<dbReference type="RefSeq" id="WP_289606576.1">
    <property type="nucleotide sequence ID" value="NZ_JAUDCG010000002.1"/>
</dbReference>
<accession>A0ABT7UAW9</accession>
<reference evidence="1" key="2">
    <citation type="submission" date="2023-06" db="EMBL/GenBank/DDBJ databases">
        <authorList>
            <person name="Zeman M."/>
            <person name="Kubasova T."/>
            <person name="Jahodarova E."/>
            <person name="Nykrynova M."/>
            <person name="Rychlik I."/>
        </authorList>
    </citation>
    <scope>NUCLEOTIDE SEQUENCE</scope>
    <source>
        <strain evidence="1">ET39</strain>
    </source>
</reference>
<evidence type="ECO:0000313" key="1">
    <source>
        <dbReference type="EMBL" id="MDM8156103.1"/>
    </source>
</evidence>
<gene>
    <name evidence="1" type="ORF">QUV96_00450</name>
</gene>
<proteinExistence type="predicted"/>
<evidence type="ECO:0000313" key="2">
    <source>
        <dbReference type="Proteomes" id="UP001529340"/>
    </source>
</evidence>
<sequence>MKGQKKACGTDHPMPVYDMPSMTETHGSITKWPILLNKGSSPLFYFHAVRSGEQKKFAFSDTASPSFVPYLLFDLLFTSRQRNKYGRVLFFRSAPCYNEFDFLHEKIRRSAIGSQ</sequence>